<dbReference type="SUPFAM" id="SSF48295">
    <property type="entry name" value="TrpR-like"/>
    <property type="match status" value="1"/>
</dbReference>
<dbReference type="PANTHER" id="PTHR38025:SF1">
    <property type="entry name" value="TRP OPERON REPRESSOR"/>
    <property type="match status" value="1"/>
</dbReference>
<organism evidence="8 9">
    <name type="scientific">candidate division WWE3 bacterium CG08_land_8_20_14_0_20_41_10</name>
    <dbReference type="NCBI Taxonomy" id="1975085"/>
    <lineage>
        <taxon>Bacteria</taxon>
        <taxon>Katanobacteria</taxon>
    </lineage>
</organism>
<evidence type="ECO:0000313" key="8">
    <source>
        <dbReference type="EMBL" id="PIS22779.1"/>
    </source>
</evidence>
<keyword evidence="3" id="KW-0963">Cytoplasm</keyword>
<dbReference type="Pfam" id="PF01371">
    <property type="entry name" value="Trp_repressor"/>
    <property type="match status" value="1"/>
</dbReference>
<dbReference type="Proteomes" id="UP000231252">
    <property type="component" value="Unassembled WGS sequence"/>
</dbReference>
<comment type="caution">
    <text evidence="8">The sequence shown here is derived from an EMBL/GenBank/DDBJ whole genome shotgun (WGS) entry which is preliminary data.</text>
</comment>
<reference evidence="9" key="1">
    <citation type="submission" date="2017-09" db="EMBL/GenBank/DDBJ databases">
        <title>Depth-based differentiation of microbial function through sediment-hosted aquifers and enrichment of novel symbionts in the deep terrestrial subsurface.</title>
        <authorList>
            <person name="Probst A.J."/>
            <person name="Ladd B."/>
            <person name="Jarett J.K."/>
            <person name="Geller-Mcgrath D.E."/>
            <person name="Sieber C.M.K."/>
            <person name="Emerson J.B."/>
            <person name="Anantharaman K."/>
            <person name="Thomas B.C."/>
            <person name="Malmstrom R."/>
            <person name="Stieglmeier M."/>
            <person name="Klingl A."/>
            <person name="Woyke T."/>
            <person name="Ryan C.M."/>
            <person name="Banfield J.F."/>
        </authorList>
    </citation>
    <scope>NUCLEOTIDE SEQUENCE [LARGE SCALE GENOMIC DNA]</scope>
</reference>
<dbReference type="GO" id="GO:0003700">
    <property type="term" value="F:DNA-binding transcription factor activity"/>
    <property type="evidence" value="ECO:0007669"/>
    <property type="project" value="InterPro"/>
</dbReference>
<evidence type="ECO:0000256" key="6">
    <source>
        <dbReference type="ARBA" id="ARBA00023125"/>
    </source>
</evidence>
<comment type="similarity">
    <text evidence="2">Belongs to the TrpR family.</text>
</comment>
<protein>
    <submittedName>
        <fullName evidence="8">Transcriptional regulator</fullName>
    </submittedName>
</protein>
<dbReference type="GO" id="GO:0005737">
    <property type="term" value="C:cytoplasm"/>
    <property type="evidence" value="ECO:0007669"/>
    <property type="project" value="UniProtKB-SubCell"/>
</dbReference>
<keyword evidence="7" id="KW-0804">Transcription</keyword>
<keyword evidence="5" id="KW-0805">Transcription regulation</keyword>
<evidence type="ECO:0000256" key="2">
    <source>
        <dbReference type="ARBA" id="ARBA00007027"/>
    </source>
</evidence>
<evidence type="ECO:0000256" key="4">
    <source>
        <dbReference type="ARBA" id="ARBA00022491"/>
    </source>
</evidence>
<proteinExistence type="inferred from homology"/>
<dbReference type="InterPro" id="IPR010921">
    <property type="entry name" value="Trp_repressor/repl_initiator"/>
</dbReference>
<keyword evidence="6" id="KW-0238">DNA-binding</keyword>
<dbReference type="EMBL" id="PEYU01000002">
    <property type="protein sequence ID" value="PIS22779.1"/>
    <property type="molecule type" value="Genomic_DNA"/>
</dbReference>
<dbReference type="InterPro" id="IPR000831">
    <property type="entry name" value="Trp_repress"/>
</dbReference>
<gene>
    <name evidence="8" type="ORF">COT50_00170</name>
</gene>
<dbReference type="GO" id="GO:0043565">
    <property type="term" value="F:sequence-specific DNA binding"/>
    <property type="evidence" value="ECO:0007669"/>
    <property type="project" value="InterPro"/>
</dbReference>
<comment type="subcellular location">
    <subcellularLocation>
        <location evidence="1">Cytoplasm</location>
    </subcellularLocation>
</comment>
<accession>A0A2H0XF56</accession>
<evidence type="ECO:0000313" key="9">
    <source>
        <dbReference type="Proteomes" id="UP000231252"/>
    </source>
</evidence>
<sequence length="104" mass="12003">MKKRPDNIYKNKYFEHLLSVLMDIGDSATMEDFLVGLLTVKELQELPLRLEIVSRLLKGESHHNIAQDLSVGVATVTRGSKELQEGRFKILKERLSYIPPFYNK</sequence>
<evidence type="ECO:0000256" key="3">
    <source>
        <dbReference type="ARBA" id="ARBA00022490"/>
    </source>
</evidence>
<evidence type="ECO:0000256" key="5">
    <source>
        <dbReference type="ARBA" id="ARBA00023015"/>
    </source>
</evidence>
<evidence type="ECO:0000256" key="1">
    <source>
        <dbReference type="ARBA" id="ARBA00004496"/>
    </source>
</evidence>
<dbReference type="InterPro" id="IPR038116">
    <property type="entry name" value="TrpR-like_sf"/>
</dbReference>
<name>A0A2H0XF56_UNCKA</name>
<dbReference type="PANTHER" id="PTHR38025">
    <property type="entry name" value="TRP OPERON REPRESSOR"/>
    <property type="match status" value="1"/>
</dbReference>
<keyword evidence="4" id="KW-0678">Repressor</keyword>
<evidence type="ECO:0000256" key="7">
    <source>
        <dbReference type="ARBA" id="ARBA00023163"/>
    </source>
</evidence>
<dbReference type="Gene3D" id="1.10.1270.10">
    <property type="entry name" value="TrpR-like"/>
    <property type="match status" value="1"/>
</dbReference>
<dbReference type="InterPro" id="IPR013335">
    <property type="entry name" value="Trp_repress_bac"/>
</dbReference>
<dbReference type="AlphaFoldDB" id="A0A2H0XF56"/>